<keyword evidence="2" id="KW-1185">Reference proteome</keyword>
<dbReference type="Proteomes" id="UP000241238">
    <property type="component" value="Plasmid pFvar_27725"/>
</dbReference>
<proteinExistence type="predicted"/>
<sequence>MVKRSFSLTYDSTVEEKMNAIMFKLQQPSKAKTIIACIDKVYNELFTDAKDDEVNIVTDYKSLLNNLRIEVISLTNQLLTGKKTDKAETMTRLNEAKALINIIKELTRLDGDVNNIFFNAKDCAKHLIDLEGNEIKRDKNEVLAEQFNHKVTMDYIDKAGEKAELIK</sequence>
<accession>A0ABN5JK29</accession>
<name>A0ABN5JK29_FUSVA</name>
<geneLocation type="plasmid" evidence="2">
    <name>pfvar_27725</name>
</geneLocation>
<dbReference type="RefSeq" id="WP_005950196.1">
    <property type="nucleotide sequence ID" value="NZ_GL987998.1"/>
</dbReference>
<organism evidence="1 2">
    <name type="scientific">Fusobacterium varium ATCC 27725</name>
    <dbReference type="NCBI Taxonomy" id="469618"/>
    <lineage>
        <taxon>Bacteria</taxon>
        <taxon>Fusobacteriati</taxon>
        <taxon>Fusobacteriota</taxon>
        <taxon>Fusobacteriia</taxon>
        <taxon>Fusobacteriales</taxon>
        <taxon>Fusobacteriaceae</taxon>
        <taxon>Fusobacterium</taxon>
    </lineage>
</organism>
<keyword evidence="1" id="KW-0614">Plasmid</keyword>
<reference evidence="2" key="1">
    <citation type="journal article" date="2018" name="MSphere">
        <title>Fusobacterium Genomics Using MinION and Illumina Sequencing Enables Genome Completion and Correction.</title>
        <authorList>
            <person name="Todd S.M."/>
            <person name="Settlage R.E."/>
            <person name="Lahmers K.K."/>
            <person name="Slade D.J."/>
        </authorList>
    </citation>
    <scope>NUCLEOTIDE SEQUENCE [LARGE SCALE GENOMIC DNA]</scope>
    <source>
        <strain evidence="2">ATCC 27725</strain>
    </source>
</reference>
<dbReference type="EMBL" id="CP028104">
    <property type="protein sequence ID" value="AVQ32654.1"/>
    <property type="molecule type" value="Genomic_DNA"/>
</dbReference>
<protein>
    <submittedName>
        <fullName evidence="1">Uncharacterized protein</fullName>
    </submittedName>
</protein>
<gene>
    <name evidence="1" type="ORF">C4N18_15515</name>
</gene>
<evidence type="ECO:0000313" key="2">
    <source>
        <dbReference type="Proteomes" id="UP000241238"/>
    </source>
</evidence>
<evidence type="ECO:0000313" key="1">
    <source>
        <dbReference type="EMBL" id="AVQ32654.1"/>
    </source>
</evidence>